<dbReference type="STRING" id="747676.F4RT31"/>
<feature type="compositionally biased region" description="Basic and acidic residues" evidence="1">
    <location>
        <begin position="256"/>
        <end position="272"/>
    </location>
</feature>
<dbReference type="GeneID" id="18935001"/>
<feature type="compositionally biased region" description="Low complexity" evidence="1">
    <location>
        <begin position="361"/>
        <end position="375"/>
    </location>
</feature>
<dbReference type="OrthoDB" id="5357220at2759"/>
<protein>
    <submittedName>
        <fullName evidence="2">Uncharacterized protein</fullName>
    </submittedName>
</protein>
<accession>F4RT31</accession>
<reference evidence="3" key="1">
    <citation type="journal article" date="2011" name="Proc. Natl. Acad. Sci. U.S.A.">
        <title>Obligate biotrophy features unraveled by the genomic analysis of rust fungi.</title>
        <authorList>
            <person name="Duplessis S."/>
            <person name="Cuomo C.A."/>
            <person name="Lin Y.-C."/>
            <person name="Aerts A."/>
            <person name="Tisserant E."/>
            <person name="Veneault-Fourrey C."/>
            <person name="Joly D.L."/>
            <person name="Hacquard S."/>
            <person name="Amselem J."/>
            <person name="Cantarel B.L."/>
            <person name="Chiu R."/>
            <person name="Coutinho P.M."/>
            <person name="Feau N."/>
            <person name="Field M."/>
            <person name="Frey P."/>
            <person name="Gelhaye E."/>
            <person name="Goldberg J."/>
            <person name="Grabherr M.G."/>
            <person name="Kodira C.D."/>
            <person name="Kohler A."/>
            <person name="Kuees U."/>
            <person name="Lindquist E.A."/>
            <person name="Lucas S.M."/>
            <person name="Mago R."/>
            <person name="Mauceli E."/>
            <person name="Morin E."/>
            <person name="Murat C."/>
            <person name="Pangilinan J.L."/>
            <person name="Park R."/>
            <person name="Pearson M."/>
            <person name="Quesneville H."/>
            <person name="Rouhier N."/>
            <person name="Sakthikumar S."/>
            <person name="Salamov A.A."/>
            <person name="Schmutz J."/>
            <person name="Selles B."/>
            <person name="Shapiro H."/>
            <person name="Tanguay P."/>
            <person name="Tuskan G.A."/>
            <person name="Henrissat B."/>
            <person name="Van de Peer Y."/>
            <person name="Rouze P."/>
            <person name="Ellis J.G."/>
            <person name="Dodds P.N."/>
            <person name="Schein J.E."/>
            <person name="Zhong S."/>
            <person name="Hamelin R.C."/>
            <person name="Grigoriev I.V."/>
            <person name="Szabo L.J."/>
            <person name="Martin F."/>
        </authorList>
    </citation>
    <scope>NUCLEOTIDE SEQUENCE [LARGE SCALE GENOMIC DNA]</scope>
    <source>
        <strain evidence="3">98AG31 / pathotype 3-4-7</strain>
    </source>
</reference>
<feature type="region of interest" description="Disordered" evidence="1">
    <location>
        <begin position="539"/>
        <end position="728"/>
    </location>
</feature>
<evidence type="ECO:0000256" key="1">
    <source>
        <dbReference type="SAM" id="MobiDB-lite"/>
    </source>
</evidence>
<evidence type="ECO:0000313" key="3">
    <source>
        <dbReference type="Proteomes" id="UP000001072"/>
    </source>
</evidence>
<feature type="compositionally biased region" description="Low complexity" evidence="1">
    <location>
        <begin position="414"/>
        <end position="425"/>
    </location>
</feature>
<feature type="compositionally biased region" description="Basic and acidic residues" evidence="1">
    <location>
        <begin position="589"/>
        <end position="601"/>
    </location>
</feature>
<feature type="compositionally biased region" description="Acidic residues" evidence="1">
    <location>
        <begin position="489"/>
        <end position="502"/>
    </location>
</feature>
<feature type="compositionally biased region" description="Basic and acidic residues" evidence="1">
    <location>
        <begin position="610"/>
        <end position="622"/>
    </location>
</feature>
<feature type="compositionally biased region" description="Low complexity" evidence="1">
    <location>
        <begin position="236"/>
        <end position="252"/>
    </location>
</feature>
<dbReference type="InParanoid" id="F4RT31"/>
<feature type="compositionally biased region" description="Polar residues" evidence="1">
    <location>
        <begin position="662"/>
        <end position="681"/>
    </location>
</feature>
<gene>
    <name evidence="2" type="ORF">MELLADRAFT_88818</name>
</gene>
<feature type="compositionally biased region" description="Low complexity" evidence="1">
    <location>
        <begin position="687"/>
        <end position="700"/>
    </location>
</feature>
<feature type="region of interest" description="Disordered" evidence="1">
    <location>
        <begin position="221"/>
        <end position="505"/>
    </location>
</feature>
<dbReference type="RefSeq" id="XP_007412228.1">
    <property type="nucleotide sequence ID" value="XM_007412166.1"/>
</dbReference>
<dbReference type="EMBL" id="GL883118">
    <property type="protein sequence ID" value="EGG04437.1"/>
    <property type="molecule type" value="Genomic_DNA"/>
</dbReference>
<dbReference type="KEGG" id="mlr:MELLADRAFT_88818"/>
<dbReference type="VEuPathDB" id="FungiDB:MELLADRAFT_88818"/>
<feature type="compositionally biased region" description="Low complexity" evidence="1">
    <location>
        <begin position="623"/>
        <end position="634"/>
    </location>
</feature>
<feature type="compositionally biased region" description="Polar residues" evidence="1">
    <location>
        <begin position="544"/>
        <end position="556"/>
    </location>
</feature>
<dbReference type="AlphaFoldDB" id="F4RT31"/>
<organism evidence="3">
    <name type="scientific">Melampsora larici-populina (strain 98AG31 / pathotype 3-4-7)</name>
    <name type="common">Poplar leaf rust fungus</name>
    <dbReference type="NCBI Taxonomy" id="747676"/>
    <lineage>
        <taxon>Eukaryota</taxon>
        <taxon>Fungi</taxon>
        <taxon>Dikarya</taxon>
        <taxon>Basidiomycota</taxon>
        <taxon>Pucciniomycotina</taxon>
        <taxon>Pucciniomycetes</taxon>
        <taxon>Pucciniales</taxon>
        <taxon>Melampsoraceae</taxon>
        <taxon>Melampsora</taxon>
    </lineage>
</organism>
<sequence length="803" mass="89002">MSKLTINQSSIELESHLLTTYDNLLNSTIKSNQQQLKISHLSLSIIKQFLIHFTLGSHHQKKDAIEFIKSQSQLQLNATMILIRWISKISDRILSTDPHQIDAELLHQFVLALTLIQGLLHLHPPSQKLFSSQFNLQILLRFLSPSLEIRELQSITIPLLDLLLTTFIDSSFNKQLFESSGGLEILIKAMKNKQIKKEFRVKVLETVWGWWIDEELDDDDDTHNPISKPSKLNPFQQQNTPTQSSVTSTPVRSTHHQSDRKGRGIDRNDENSKATPGNSRLRPISLPPPSITTTMADNDLETSDKETPRARKMSTPIHTPTPDSHRTRGIGQGHSRVQSSDRRLGSSDMIKSSSAPSPMVKSTTSSPMIKSSSLSNGLPSPMVKPTSSGLPGITTPVMKSSSGLPGTPNPIVKPPSSSTTTSIPPRLTGDPSTRLRQMLENTASDFVPATPQHNRIKLTQTPTRRGYGLNKSQPATSRSSHRQAHLSSESDDIPEESDEDQQETPTKLFPKAEKLGNGLGHQALSGRRVGGINTPQRMLRHKQSASLGSIQFQSTKARIGSDEDQESPQVYRRTNREEAFWNGESSGDDQPKGGVKYENEKRRNRTDLPLSKDRINLRERTSSSETTNHETSLSQDEGPHKEEAKRRLRRSRGSIDGVKLTSILSTTTASRPGTPNSSHSRPITPVSRPMTPSSSASSTPLNKKMFLTKPNHHQPSSSSSSSLTNTPNMKKVNKKDIEMIINEDSGILEQTFGEGSGAGGSSSSVMSIKKHQTLEKYMGNSEQLLRRFEEMKIGLNMMMVNGT</sequence>
<dbReference type="eggNOG" id="ENOG502R12W">
    <property type="taxonomic scope" value="Eukaryota"/>
</dbReference>
<dbReference type="InterPro" id="IPR012535">
    <property type="entry name" value="Cell_div_Cdc14"/>
</dbReference>
<dbReference type="HOGENOM" id="CLU_350568_0_0_1"/>
<dbReference type="Proteomes" id="UP000001072">
    <property type="component" value="Unassembled WGS sequence"/>
</dbReference>
<name>F4RT31_MELLP</name>
<keyword evidence="3" id="KW-1185">Reference proteome</keyword>
<dbReference type="PANTHER" id="PTHR34065">
    <property type="entry name" value="CELL DIVISION CONTROL PROTEIN 14"/>
    <property type="match status" value="1"/>
</dbReference>
<feature type="compositionally biased region" description="Polar residues" evidence="1">
    <location>
        <begin position="451"/>
        <end position="463"/>
    </location>
</feature>
<dbReference type="Pfam" id="PF08045">
    <property type="entry name" value="CDC14"/>
    <property type="match status" value="1"/>
</dbReference>
<proteinExistence type="predicted"/>
<feature type="compositionally biased region" description="Polar residues" evidence="1">
    <location>
        <begin position="430"/>
        <end position="444"/>
    </location>
</feature>
<dbReference type="PANTHER" id="PTHR34065:SF1">
    <property type="entry name" value="CELL DIVISION CONTROL PROTEIN 14"/>
    <property type="match status" value="1"/>
</dbReference>
<evidence type="ECO:0000313" key="2">
    <source>
        <dbReference type="EMBL" id="EGG04437.1"/>
    </source>
</evidence>